<dbReference type="AlphaFoldDB" id="A0AAD1TA20"/>
<feature type="compositionally biased region" description="Polar residues" evidence="1">
    <location>
        <begin position="77"/>
        <end position="100"/>
    </location>
</feature>
<feature type="region of interest" description="Disordered" evidence="1">
    <location>
        <begin position="70"/>
        <end position="100"/>
    </location>
</feature>
<name>A0AAD1TA20_PELCU</name>
<evidence type="ECO:0000256" key="1">
    <source>
        <dbReference type="SAM" id="MobiDB-lite"/>
    </source>
</evidence>
<dbReference type="Proteomes" id="UP001295444">
    <property type="component" value="Chromosome 10"/>
</dbReference>
<sequence length="100" mass="10957">MADATASTTRDSAPESETLKRLDAIFKVFWRKIKARQATAGELAGNLLLVLPSHAHLKKSSSSKEACWKMALRQAPLPTNKQTNATSRPSPSHRSTQATR</sequence>
<dbReference type="EMBL" id="OW240921">
    <property type="protein sequence ID" value="CAH2319819.1"/>
    <property type="molecule type" value="Genomic_DNA"/>
</dbReference>
<evidence type="ECO:0000313" key="3">
    <source>
        <dbReference type="Proteomes" id="UP001295444"/>
    </source>
</evidence>
<proteinExistence type="predicted"/>
<protein>
    <submittedName>
        <fullName evidence="2">Uncharacterized protein</fullName>
    </submittedName>
</protein>
<gene>
    <name evidence="2" type="ORF">PECUL_23A059815</name>
</gene>
<evidence type="ECO:0000313" key="2">
    <source>
        <dbReference type="EMBL" id="CAH2319819.1"/>
    </source>
</evidence>
<feature type="non-terminal residue" evidence="2">
    <location>
        <position position="100"/>
    </location>
</feature>
<accession>A0AAD1TA20</accession>
<keyword evidence="3" id="KW-1185">Reference proteome</keyword>
<reference evidence="2" key="1">
    <citation type="submission" date="2022-03" db="EMBL/GenBank/DDBJ databases">
        <authorList>
            <person name="Alioto T."/>
            <person name="Alioto T."/>
            <person name="Gomez Garrido J."/>
        </authorList>
    </citation>
    <scope>NUCLEOTIDE SEQUENCE</scope>
</reference>
<organism evidence="2 3">
    <name type="scientific">Pelobates cultripes</name>
    <name type="common">Western spadefoot toad</name>
    <dbReference type="NCBI Taxonomy" id="61616"/>
    <lineage>
        <taxon>Eukaryota</taxon>
        <taxon>Metazoa</taxon>
        <taxon>Chordata</taxon>
        <taxon>Craniata</taxon>
        <taxon>Vertebrata</taxon>
        <taxon>Euteleostomi</taxon>
        <taxon>Amphibia</taxon>
        <taxon>Batrachia</taxon>
        <taxon>Anura</taxon>
        <taxon>Pelobatoidea</taxon>
        <taxon>Pelobatidae</taxon>
        <taxon>Pelobates</taxon>
    </lineage>
</organism>